<dbReference type="InterPro" id="IPR033694">
    <property type="entry name" value="PGPEP1_Cys_AS"/>
</dbReference>
<dbReference type="AlphaFoldDB" id="J0DFQ4"/>
<feature type="active site" evidence="6">
    <location>
        <position position="151"/>
    </location>
</feature>
<accession>J0DFQ4</accession>
<evidence type="ECO:0000256" key="6">
    <source>
        <dbReference type="PROSITE-ProRule" id="PRU10077"/>
    </source>
</evidence>
<dbReference type="OrthoDB" id="9779738at2"/>
<dbReference type="InterPro" id="IPR036440">
    <property type="entry name" value="Peptidase_C15-like_sf"/>
</dbReference>
<proteinExistence type="inferred from homology"/>
<dbReference type="InterPro" id="IPR000816">
    <property type="entry name" value="Peptidase_C15"/>
</dbReference>
<dbReference type="GO" id="GO:0005829">
    <property type="term" value="C:cytosol"/>
    <property type="evidence" value="ECO:0007669"/>
    <property type="project" value="InterPro"/>
</dbReference>
<evidence type="ECO:0000313" key="8">
    <source>
        <dbReference type="Proteomes" id="UP000006415"/>
    </source>
</evidence>
<evidence type="ECO:0000256" key="5">
    <source>
        <dbReference type="ARBA" id="ARBA00022807"/>
    </source>
</evidence>
<dbReference type="EMBL" id="AGZS01000002">
    <property type="protein sequence ID" value="EJD65153.1"/>
    <property type="molecule type" value="Genomic_DNA"/>
</dbReference>
<name>J0DFQ4_9BIFI</name>
<dbReference type="Pfam" id="PF01470">
    <property type="entry name" value="Peptidase_C15"/>
    <property type="match status" value="1"/>
</dbReference>
<keyword evidence="4" id="KW-0378">Hydrolase</keyword>
<comment type="catalytic activity">
    <reaction evidence="6">
        <text>Release of an N-terminal pyroglutamyl group from a polypeptide, the second amino acid generally not being Pro.</text>
        <dbReference type="EC" id="3.4.19.3"/>
    </reaction>
</comment>
<dbReference type="PROSITE" id="PS01334">
    <property type="entry name" value="PYRASE_CYS"/>
    <property type="match status" value="1"/>
</dbReference>
<evidence type="ECO:0000256" key="2">
    <source>
        <dbReference type="ARBA" id="ARBA00022490"/>
    </source>
</evidence>
<keyword evidence="5" id="KW-0788">Thiol protease</keyword>
<organism evidence="7 8">
    <name type="scientific">Scardovia wiggsiae F0424</name>
    <dbReference type="NCBI Taxonomy" id="857290"/>
    <lineage>
        <taxon>Bacteria</taxon>
        <taxon>Bacillati</taxon>
        <taxon>Actinomycetota</taxon>
        <taxon>Actinomycetes</taxon>
        <taxon>Bifidobacteriales</taxon>
        <taxon>Bifidobacteriaceae</taxon>
        <taxon>Scardovia</taxon>
    </lineage>
</organism>
<dbReference type="HOGENOM" id="CLU_043960_4_2_11"/>
<dbReference type="STRING" id="857290.HMPREF9156_00597"/>
<dbReference type="CDD" id="cd00501">
    <property type="entry name" value="Peptidase_C15"/>
    <property type="match status" value="1"/>
</dbReference>
<comment type="similarity">
    <text evidence="1">Belongs to the peptidase C15 family.</text>
</comment>
<dbReference type="Proteomes" id="UP000006415">
    <property type="component" value="Unassembled WGS sequence"/>
</dbReference>
<evidence type="ECO:0000313" key="7">
    <source>
        <dbReference type="EMBL" id="EJD65153.1"/>
    </source>
</evidence>
<keyword evidence="8" id="KW-1185">Reference proteome</keyword>
<evidence type="ECO:0000256" key="4">
    <source>
        <dbReference type="ARBA" id="ARBA00022801"/>
    </source>
</evidence>
<dbReference type="GO" id="GO:0016920">
    <property type="term" value="F:pyroglutamyl-peptidase activity"/>
    <property type="evidence" value="ECO:0007669"/>
    <property type="project" value="UniProtKB-EC"/>
</dbReference>
<dbReference type="GO" id="GO:0006508">
    <property type="term" value="P:proteolysis"/>
    <property type="evidence" value="ECO:0007669"/>
    <property type="project" value="UniProtKB-KW"/>
</dbReference>
<dbReference type="InterPro" id="IPR016125">
    <property type="entry name" value="Peptidase_C15-like"/>
</dbReference>
<dbReference type="PANTHER" id="PTHR23402">
    <property type="entry name" value="PROTEASE FAMILY C15 PYROGLUTAMYL-PEPTIDASE I-RELATED"/>
    <property type="match status" value="1"/>
</dbReference>
<dbReference type="Gene3D" id="3.40.630.20">
    <property type="entry name" value="Peptidase C15, pyroglutamyl peptidase I-like"/>
    <property type="match status" value="1"/>
</dbReference>
<dbReference type="PIRSF" id="PIRSF015592">
    <property type="entry name" value="Prld-crbxl_pptds"/>
    <property type="match status" value="1"/>
</dbReference>
<gene>
    <name evidence="7" type="ORF">HMPREF9156_00597</name>
</gene>
<evidence type="ECO:0000256" key="3">
    <source>
        <dbReference type="ARBA" id="ARBA00022670"/>
    </source>
</evidence>
<evidence type="ECO:0000256" key="1">
    <source>
        <dbReference type="ARBA" id="ARBA00006641"/>
    </source>
</evidence>
<dbReference type="RefSeq" id="WP_007147664.1">
    <property type="nucleotide sequence ID" value="NZ_AKCI01000001.1"/>
</dbReference>
<dbReference type="EC" id="3.4.19.3" evidence="6"/>
<comment type="caution">
    <text evidence="7">The sequence shown here is derived from an EMBL/GenBank/DDBJ whole genome shotgun (WGS) entry which is preliminary data.</text>
</comment>
<sequence length="219" mass="24072">MDTVNVVVCGFEHYDNVDVNPSREVCETLARDSVADEKTDVHINVASVLMPLSFQNAWPVLLKTLDAAHPDIVIATGLKTHAQSVILECCATNFIDAQKPDADDVQPRRMPIIPGAPQAYWTHLPLHGILQCFAKNSIPASLSSDAGTFVCNSLFYQLLNWSNKHNNTLAGFVSLPLVGKEHGYTPGMSLDQMITAAQDVVKMSVDYYRKPLPPEILRA</sequence>
<keyword evidence="3" id="KW-0645">Protease</keyword>
<keyword evidence="2" id="KW-0963">Cytoplasm</keyword>
<protein>
    <recommendedName>
        <fullName evidence="6">Pyroglutamyl-peptidase I</fullName>
        <ecNumber evidence="6">3.4.19.3</ecNumber>
    </recommendedName>
</protein>
<dbReference type="eggNOG" id="COG2039">
    <property type="taxonomic scope" value="Bacteria"/>
</dbReference>
<dbReference type="PRINTS" id="PR00706">
    <property type="entry name" value="PYROGLUPTASE"/>
</dbReference>
<reference evidence="7 8" key="1">
    <citation type="submission" date="2012-01" db="EMBL/GenBank/DDBJ databases">
        <title>The Genome Sequence of Scardovia wiggsiae F0424.</title>
        <authorList>
            <consortium name="The Broad Institute Genome Sequencing Platform"/>
            <person name="Earl A."/>
            <person name="Ward D."/>
            <person name="Feldgarden M."/>
            <person name="Gevers D."/>
            <person name="Izard J."/>
            <person name="Ganesan A."/>
            <person name="Baranova O.V."/>
            <person name="Blanton J.M."/>
            <person name="Tanner A.C."/>
            <person name="Mathney J."/>
            <person name="Dewhirst F.E."/>
            <person name="Young S.K."/>
            <person name="Zeng Q."/>
            <person name="Gargeya S."/>
            <person name="Fitzgerald M."/>
            <person name="Haas B."/>
            <person name="Abouelleil A."/>
            <person name="Alvarado L."/>
            <person name="Arachchi H.M."/>
            <person name="Berlin A."/>
            <person name="Chapman S.B."/>
            <person name="Gearin G."/>
            <person name="Goldberg J."/>
            <person name="Griggs A."/>
            <person name="Gujja S."/>
            <person name="Hansen M."/>
            <person name="Heiman D."/>
            <person name="Howarth C."/>
            <person name="Larimer J."/>
            <person name="Lui A."/>
            <person name="MacDonald P.J.P."/>
            <person name="McCowen C."/>
            <person name="Montmayeur A."/>
            <person name="Murphy C."/>
            <person name="Neiman D."/>
            <person name="Pearson M."/>
            <person name="Priest M."/>
            <person name="Roberts A."/>
            <person name="Saif S."/>
            <person name="Shea T."/>
            <person name="Sisk P."/>
            <person name="Stolte C."/>
            <person name="Sykes S."/>
            <person name="Wortman J."/>
            <person name="Nusbaum C."/>
            <person name="Birren B."/>
        </authorList>
    </citation>
    <scope>NUCLEOTIDE SEQUENCE [LARGE SCALE GENOMIC DNA]</scope>
    <source>
        <strain evidence="7 8">F0424</strain>
    </source>
</reference>
<dbReference type="PANTHER" id="PTHR23402:SF1">
    <property type="entry name" value="PYROGLUTAMYL-PEPTIDASE I"/>
    <property type="match status" value="1"/>
</dbReference>
<dbReference type="SUPFAM" id="SSF53182">
    <property type="entry name" value="Pyrrolidone carboxyl peptidase (pyroglutamate aminopeptidase)"/>
    <property type="match status" value="1"/>
</dbReference>